<sequence length="155" mass="17755">MLRYACVMESLYILRLAKELQRELNKLRSELYALCPDPSFYALEPCIILGSTDEIESNAHIPCPELPLTCERELRYSHHHLHIPVDDAALSPLRKALGISYPYSGIYLADVEIQRTIEPVIIKDLWFALLTIHEEGALKLWRVSSEKHLDSGKGR</sequence>
<dbReference type="EMBL" id="VSSQ01036492">
    <property type="protein sequence ID" value="MPM88987.1"/>
    <property type="molecule type" value="Genomic_DNA"/>
</dbReference>
<gene>
    <name evidence="1" type="ORF">SDC9_136095</name>
</gene>
<reference evidence="1" key="1">
    <citation type="submission" date="2019-08" db="EMBL/GenBank/DDBJ databases">
        <authorList>
            <person name="Kucharzyk K."/>
            <person name="Murdoch R.W."/>
            <person name="Higgins S."/>
            <person name="Loffler F."/>
        </authorList>
    </citation>
    <scope>NUCLEOTIDE SEQUENCE</scope>
</reference>
<accession>A0A645DI98</accession>
<organism evidence="1">
    <name type="scientific">bioreactor metagenome</name>
    <dbReference type="NCBI Taxonomy" id="1076179"/>
    <lineage>
        <taxon>unclassified sequences</taxon>
        <taxon>metagenomes</taxon>
        <taxon>ecological metagenomes</taxon>
    </lineage>
</organism>
<evidence type="ECO:0000313" key="1">
    <source>
        <dbReference type="EMBL" id="MPM88987.1"/>
    </source>
</evidence>
<protein>
    <submittedName>
        <fullName evidence="1">Uncharacterized protein</fullName>
    </submittedName>
</protein>
<comment type="caution">
    <text evidence="1">The sequence shown here is derived from an EMBL/GenBank/DDBJ whole genome shotgun (WGS) entry which is preliminary data.</text>
</comment>
<name>A0A645DI98_9ZZZZ</name>
<proteinExistence type="predicted"/>
<dbReference type="AlphaFoldDB" id="A0A645DI98"/>